<dbReference type="KEGG" id="hbv:ABIV_2036"/>
<evidence type="ECO:0000256" key="1">
    <source>
        <dbReference type="ARBA" id="ARBA00010062"/>
    </source>
</evidence>
<evidence type="ECO:0000313" key="4">
    <source>
        <dbReference type="EMBL" id="AXH13012.1"/>
    </source>
</evidence>
<feature type="domain" description="Leucine-binding protein" evidence="3">
    <location>
        <begin position="21"/>
        <end position="368"/>
    </location>
</feature>
<dbReference type="InterPro" id="IPR028082">
    <property type="entry name" value="Peripla_BP_I"/>
</dbReference>
<name>A0AAX2A567_9BACT</name>
<dbReference type="PANTHER" id="PTHR47235">
    <property type="entry name" value="BLR6548 PROTEIN"/>
    <property type="match status" value="1"/>
</dbReference>
<keyword evidence="2" id="KW-0732">Signal</keyword>
<dbReference type="SUPFAM" id="SSF53822">
    <property type="entry name" value="Periplasmic binding protein-like I"/>
    <property type="match status" value="1"/>
</dbReference>
<dbReference type="Proteomes" id="UP000253850">
    <property type="component" value="Chromosome"/>
</dbReference>
<dbReference type="EMBL" id="PDKM01000007">
    <property type="protein sequence ID" value="RXK09183.1"/>
    <property type="molecule type" value="Genomic_DNA"/>
</dbReference>
<sequence>MKKKFILIIFFITLNLYSNELKIGMSADFSASISYLGNNMKKGIESYFHNINKTSSFKYKLIAYDDKYNPVLASQNVEQLIHKDNVVALLGNTGTPTTTVTLPIINKNKIPLIGPYSGGKILRDSLTNKYSFNYRVGYYNEVSQIVIHLLNQGLKPDELAVFSQNDTYGDSGYLGVLEAFRSKNLEMKEIIHERYTKETSNIEFGLSKLLDYNKDFKAFIIVGVNKATTKFIEYAKEDFPNAKFFLISAMNISTISNNLKKYEDDIYSTQVVPLLDKNLDIVNEYKNDFKELYPNEKFNLISFEGYIIAKLFHEVIKGLKFEEIDKKSIEKKLLTIDNIDIGLGFKSSFNNKKHQYSNRVWLTKMKNGQLQNVSWEEILIK</sequence>
<dbReference type="Gene3D" id="3.40.50.2300">
    <property type="match status" value="2"/>
</dbReference>
<dbReference type="InterPro" id="IPR028081">
    <property type="entry name" value="Leu-bd"/>
</dbReference>
<protein>
    <submittedName>
        <fullName evidence="4">Extracellular solute-binding protein</fullName>
    </submittedName>
</protein>
<reference evidence="4 6" key="2">
    <citation type="submission" date="2018-07" db="EMBL/GenBank/DDBJ databases">
        <title>Complete genome of the Arcobacter bivalviorum type strain LMG 26154.</title>
        <authorList>
            <person name="Miller W.G."/>
            <person name="Yee E."/>
            <person name="Bono J.L."/>
        </authorList>
    </citation>
    <scope>NUCLEOTIDE SEQUENCE [LARGE SCALE GENOMIC DNA]</scope>
    <source>
        <strain evidence="4 6">LMG 26154</strain>
    </source>
</reference>
<evidence type="ECO:0000256" key="2">
    <source>
        <dbReference type="ARBA" id="ARBA00022729"/>
    </source>
</evidence>
<evidence type="ECO:0000259" key="3">
    <source>
        <dbReference type="Pfam" id="PF13458"/>
    </source>
</evidence>
<dbReference type="Proteomes" id="UP000289193">
    <property type="component" value="Unassembled WGS sequence"/>
</dbReference>
<dbReference type="Pfam" id="PF13458">
    <property type="entry name" value="Peripla_BP_6"/>
    <property type="match status" value="1"/>
</dbReference>
<dbReference type="AlphaFoldDB" id="A0AAX2A567"/>
<gene>
    <name evidence="4" type="ORF">ABIV_2036</name>
    <name evidence="5" type="ORF">CRV05_11395</name>
</gene>
<keyword evidence="7" id="KW-1185">Reference proteome</keyword>
<dbReference type="EMBL" id="CP031217">
    <property type="protein sequence ID" value="AXH13012.1"/>
    <property type="molecule type" value="Genomic_DNA"/>
</dbReference>
<dbReference type="PANTHER" id="PTHR47235:SF1">
    <property type="entry name" value="BLR6548 PROTEIN"/>
    <property type="match status" value="1"/>
</dbReference>
<comment type="similarity">
    <text evidence="1">Belongs to the leucine-binding protein family.</text>
</comment>
<reference evidence="5 7" key="1">
    <citation type="submission" date="2017-10" db="EMBL/GenBank/DDBJ databases">
        <title>Genomics of the genus Arcobacter.</title>
        <authorList>
            <person name="Perez-Cataluna A."/>
            <person name="Figueras M.J."/>
        </authorList>
    </citation>
    <scope>NUCLEOTIDE SEQUENCE [LARGE SCALE GENOMIC DNA]</scope>
    <source>
        <strain evidence="5 7">CECT 7835</strain>
    </source>
</reference>
<evidence type="ECO:0000313" key="5">
    <source>
        <dbReference type="EMBL" id="RXK09183.1"/>
    </source>
</evidence>
<dbReference type="RefSeq" id="WP_114839816.1">
    <property type="nucleotide sequence ID" value="NZ_CP031217.1"/>
</dbReference>
<evidence type="ECO:0000313" key="7">
    <source>
        <dbReference type="Proteomes" id="UP000289193"/>
    </source>
</evidence>
<evidence type="ECO:0000313" key="6">
    <source>
        <dbReference type="Proteomes" id="UP000253850"/>
    </source>
</evidence>
<accession>A0AAX2A567</accession>
<proteinExistence type="inferred from homology"/>
<organism evidence="5 7">
    <name type="scientific">Halarcobacter bivalviorum</name>
    <dbReference type="NCBI Taxonomy" id="663364"/>
    <lineage>
        <taxon>Bacteria</taxon>
        <taxon>Pseudomonadati</taxon>
        <taxon>Campylobacterota</taxon>
        <taxon>Epsilonproteobacteria</taxon>
        <taxon>Campylobacterales</taxon>
        <taxon>Arcobacteraceae</taxon>
        <taxon>Halarcobacter</taxon>
    </lineage>
</organism>